<keyword evidence="1" id="KW-0732">Signal</keyword>
<feature type="transmembrane region" description="Helical" evidence="5">
    <location>
        <begin position="372"/>
        <end position="393"/>
    </location>
</feature>
<dbReference type="Gene3D" id="2.130.10.130">
    <property type="entry name" value="Integrin alpha, N-terminal"/>
    <property type="match status" value="2"/>
</dbReference>
<feature type="region of interest" description="Disordered" evidence="4">
    <location>
        <begin position="484"/>
        <end position="504"/>
    </location>
</feature>
<dbReference type="InterPro" id="IPR028994">
    <property type="entry name" value="Integrin_alpha_N"/>
</dbReference>
<evidence type="ECO:0000256" key="2">
    <source>
        <dbReference type="ARBA" id="ARBA00022737"/>
    </source>
</evidence>
<keyword evidence="5" id="KW-0472">Membrane</keyword>
<keyword evidence="3" id="KW-0325">Glycoprotein</keyword>
<evidence type="ECO:0000256" key="3">
    <source>
        <dbReference type="ARBA" id="ARBA00023180"/>
    </source>
</evidence>
<sequence>MRGIILFSFSVFLLNFVECILIENQKLHDGTANNFFGQSLSIYKDKMVIGAPEENIQKGLVFIYENSLSEWNLVKNISNSNTLFLDYFGTSVILDEYLYISSPGFNNSEGEVYIYETKKWNQLLKLTASDGHTGNMFGLLLEKNKNHLAVVSEGICCSNFRQVYIFSIDKWIEVKKLTNPGDGIFGTSISMSNRYLTIGSPNSINNHVYIYDVENNFQFIKELLTPNYNIGFGISIFINKKFLLVGNPYYQPNPNEYYRGRVHVYDTKEWNLIDDFVGSNIVDYDRFGYSISGNENYILVSAPGKSLQSYSTGVVYLFNTGTWKEREILIPKDYKYNYFFGSTLTVYKNTIAVGNVWLSQTSEFAVHVFTVYNLNFILMVFVLPITSIGLFVFRKKIIKIYNNRKEFLRKNMLKALGGIPLESENQNNRNYDLQSSITINTMNTEESIVIRMRSENDDVMSMSPQNKKYKGNHHNITGYNSFFNAENEQNIPENETIDDENITN</sequence>
<name>A0A481Z7C7_9VIRU</name>
<dbReference type="PANTHER" id="PTHR36220:SF1">
    <property type="entry name" value="GAMMA TUBULIN COMPLEX COMPONENT C-TERMINAL DOMAIN-CONTAINING PROTEIN"/>
    <property type="match status" value="1"/>
</dbReference>
<keyword evidence="5" id="KW-1133">Transmembrane helix</keyword>
<dbReference type="InterPro" id="IPR013517">
    <property type="entry name" value="FG-GAP"/>
</dbReference>
<evidence type="ECO:0000256" key="5">
    <source>
        <dbReference type="SAM" id="Phobius"/>
    </source>
</evidence>
<feature type="compositionally biased region" description="Acidic residues" evidence="4">
    <location>
        <begin position="495"/>
        <end position="504"/>
    </location>
</feature>
<evidence type="ECO:0000256" key="4">
    <source>
        <dbReference type="SAM" id="MobiDB-lite"/>
    </source>
</evidence>
<dbReference type="PANTHER" id="PTHR36220">
    <property type="entry name" value="UNNAMED PRODUCT"/>
    <property type="match status" value="1"/>
</dbReference>
<keyword evidence="5" id="KW-0812">Transmembrane</keyword>
<keyword evidence="2" id="KW-0677">Repeat</keyword>
<protein>
    <submittedName>
        <fullName evidence="6">FG-GAP repeat protein</fullName>
    </submittedName>
</protein>
<dbReference type="PROSITE" id="PS51470">
    <property type="entry name" value="FG_GAP"/>
    <property type="match status" value="1"/>
</dbReference>
<organism evidence="6">
    <name type="scientific">Pithovirus LCPAC104</name>
    <dbReference type="NCBI Taxonomy" id="2506589"/>
    <lineage>
        <taxon>Viruses</taxon>
        <taxon>Pithoviruses</taxon>
    </lineage>
</organism>
<gene>
    <name evidence="6" type="ORF">LCPAC104_01170</name>
</gene>
<dbReference type="SUPFAM" id="SSF82171">
    <property type="entry name" value="DPP6 N-terminal domain-like"/>
    <property type="match status" value="1"/>
</dbReference>
<dbReference type="Pfam" id="PF14312">
    <property type="entry name" value="FG-GAP_2"/>
    <property type="match status" value="2"/>
</dbReference>
<dbReference type="SMART" id="SM00191">
    <property type="entry name" value="Int_alpha"/>
    <property type="match status" value="3"/>
</dbReference>
<evidence type="ECO:0000256" key="1">
    <source>
        <dbReference type="ARBA" id="ARBA00022729"/>
    </source>
</evidence>
<dbReference type="EMBL" id="MK500495">
    <property type="protein sequence ID" value="QBK90621.1"/>
    <property type="molecule type" value="Genomic_DNA"/>
</dbReference>
<evidence type="ECO:0000313" key="6">
    <source>
        <dbReference type="EMBL" id="QBK90621.1"/>
    </source>
</evidence>
<reference evidence="6" key="1">
    <citation type="journal article" date="2019" name="MBio">
        <title>Virus Genomes from Deep Sea Sediments Expand the Ocean Megavirome and Support Independent Origins of Viral Gigantism.</title>
        <authorList>
            <person name="Backstrom D."/>
            <person name="Yutin N."/>
            <person name="Jorgensen S.L."/>
            <person name="Dharamshi J."/>
            <person name="Homa F."/>
            <person name="Zaremba-Niedwiedzka K."/>
            <person name="Spang A."/>
            <person name="Wolf Y.I."/>
            <person name="Koonin E.V."/>
            <person name="Ettema T.J."/>
        </authorList>
    </citation>
    <scope>NUCLEOTIDE SEQUENCE</scope>
</reference>
<dbReference type="InterPro" id="IPR013519">
    <property type="entry name" value="Int_alpha_beta-p"/>
</dbReference>
<feature type="compositionally biased region" description="Polar residues" evidence="4">
    <location>
        <begin position="484"/>
        <end position="493"/>
    </location>
</feature>
<proteinExistence type="predicted"/>
<accession>A0A481Z7C7</accession>